<reference evidence="3" key="1">
    <citation type="submission" date="2011-04" db="EMBL/GenBank/DDBJ databases">
        <title>Evolution of plant cell wall degrading machinery underlies the functional diversity of forest fungi.</title>
        <authorList>
            <consortium name="US DOE Joint Genome Institute (JGI-PGF)"/>
            <person name="Eastwood D.C."/>
            <person name="Floudas D."/>
            <person name="Binder M."/>
            <person name="Majcherczyk A."/>
            <person name="Schneider P."/>
            <person name="Aerts A."/>
            <person name="Asiegbu F.O."/>
            <person name="Baker S.E."/>
            <person name="Barry K."/>
            <person name="Bendiksby M."/>
            <person name="Blumentritt M."/>
            <person name="Coutinho P.M."/>
            <person name="Cullen D."/>
            <person name="Cullen D."/>
            <person name="Gathman A."/>
            <person name="Goodell B."/>
            <person name="Henrissat B."/>
            <person name="Ihrmark K."/>
            <person name="Kauserud H."/>
            <person name="Kohler A."/>
            <person name="LaButti K."/>
            <person name="Lapidus A."/>
            <person name="Lavin J.L."/>
            <person name="Lee Y.-H."/>
            <person name="Lindquist E."/>
            <person name="Lilly W."/>
            <person name="Lucas S."/>
            <person name="Morin E."/>
            <person name="Murat C."/>
            <person name="Oguiza J.A."/>
            <person name="Park J."/>
            <person name="Pisabarro A.G."/>
            <person name="Riley R."/>
            <person name="Rosling A."/>
            <person name="Salamov A."/>
            <person name="Schmidt O."/>
            <person name="Schmutz J."/>
            <person name="Skrede I."/>
            <person name="Stenlid J."/>
            <person name="Wiebenga A."/>
            <person name="Xie X."/>
            <person name="Kues U."/>
            <person name="Hibbett D.S."/>
            <person name="Hoffmeister D."/>
            <person name="Hogberg N."/>
            <person name="Martin F."/>
            <person name="Grigoriev I.V."/>
            <person name="Watkinson S.C."/>
        </authorList>
    </citation>
    <scope>NUCLEOTIDE SEQUENCE</scope>
    <source>
        <strain evidence="3">S7.9</strain>
    </source>
</reference>
<name>F8NJ72_SERL9</name>
<dbReference type="Proteomes" id="UP000008064">
    <property type="component" value="Unassembled WGS sequence"/>
</dbReference>
<feature type="transmembrane region" description="Helical" evidence="2">
    <location>
        <begin position="56"/>
        <end position="76"/>
    </location>
</feature>
<dbReference type="RefSeq" id="XP_007313798.1">
    <property type="nucleotide sequence ID" value="XM_007313736.1"/>
</dbReference>
<feature type="transmembrane region" description="Helical" evidence="2">
    <location>
        <begin position="183"/>
        <end position="202"/>
    </location>
</feature>
<keyword evidence="2" id="KW-1133">Transmembrane helix</keyword>
<protein>
    <recommendedName>
        <fullName evidence="4">G-protein coupled receptors family 1 profile domain-containing protein</fullName>
    </recommendedName>
</protein>
<organism>
    <name type="scientific">Serpula lacrymans var. lacrymans (strain S7.9)</name>
    <name type="common">Dry rot fungus</name>
    <dbReference type="NCBI Taxonomy" id="578457"/>
    <lineage>
        <taxon>Eukaryota</taxon>
        <taxon>Fungi</taxon>
        <taxon>Dikarya</taxon>
        <taxon>Basidiomycota</taxon>
        <taxon>Agaricomycotina</taxon>
        <taxon>Agaricomycetes</taxon>
        <taxon>Agaricomycetidae</taxon>
        <taxon>Boletales</taxon>
        <taxon>Coniophorineae</taxon>
        <taxon>Serpulaceae</taxon>
        <taxon>Serpula</taxon>
    </lineage>
</organism>
<feature type="transmembrane region" description="Helical" evidence="2">
    <location>
        <begin position="20"/>
        <end position="44"/>
    </location>
</feature>
<dbReference type="AlphaFoldDB" id="F8NJ72"/>
<feature type="transmembrane region" description="Helical" evidence="2">
    <location>
        <begin position="223"/>
        <end position="250"/>
    </location>
</feature>
<feature type="compositionally biased region" description="Basic and acidic residues" evidence="1">
    <location>
        <begin position="343"/>
        <end position="354"/>
    </location>
</feature>
<dbReference type="GeneID" id="18809685"/>
<feature type="transmembrane region" description="Helical" evidence="2">
    <location>
        <begin position="96"/>
        <end position="117"/>
    </location>
</feature>
<evidence type="ECO:0000256" key="2">
    <source>
        <dbReference type="SAM" id="Phobius"/>
    </source>
</evidence>
<feature type="transmembrane region" description="Helical" evidence="2">
    <location>
        <begin position="129"/>
        <end position="151"/>
    </location>
</feature>
<evidence type="ECO:0008006" key="4">
    <source>
        <dbReference type="Google" id="ProtNLM"/>
    </source>
</evidence>
<accession>F8NJ72</accession>
<feature type="transmembrane region" description="Helical" evidence="2">
    <location>
        <begin position="256"/>
        <end position="278"/>
    </location>
</feature>
<gene>
    <name evidence="3" type="ORF">SERLADRAFT_359531</name>
</gene>
<sequence>MSDLPPSPPPGLNYIAAIEPSLNFILILTPLGATMVPLILTLFVFSSPQTRRHPVFILNILACCFGIFEAALNGVLETRLILYPLDPTPKNLLTAALALALVPPLFIDSILVFRLLAFYPVHTTPTEKLIRIFALPALFKCGRFSMVVLFLHSFTVTSGHAPKVQLAAELAWGNERPYLLTEFALQTLDSLYSSSIFLYNLYQYQRDVAITRTSKDSRILQRIRAALLIAVENFVFPVIANLVAISLFAWGSSYTTASYIFLVNDYVAILGVVFATMWTSRRNWNHHETIDEHSSFDPSGSMDAVSVMQFAQASFLNAPYSSPETVELPIVDGSSGSTFGEKSGNDDFSHPASR</sequence>
<evidence type="ECO:0000256" key="1">
    <source>
        <dbReference type="SAM" id="MobiDB-lite"/>
    </source>
</evidence>
<keyword evidence="2" id="KW-0812">Transmembrane</keyword>
<dbReference type="EMBL" id="GL945429">
    <property type="protein sequence ID" value="EGO29556.1"/>
    <property type="molecule type" value="Genomic_DNA"/>
</dbReference>
<dbReference type="OrthoDB" id="2548432at2759"/>
<feature type="region of interest" description="Disordered" evidence="1">
    <location>
        <begin position="332"/>
        <end position="354"/>
    </location>
</feature>
<dbReference type="KEGG" id="sla:SERLADRAFT_359531"/>
<proteinExistence type="predicted"/>
<dbReference type="HOGENOM" id="CLU_062759_0_0_1"/>
<evidence type="ECO:0000313" key="3">
    <source>
        <dbReference type="EMBL" id="EGO29556.1"/>
    </source>
</evidence>
<keyword evidence="2" id="KW-0472">Membrane</keyword>